<evidence type="ECO:0000313" key="3">
    <source>
        <dbReference type="Proteomes" id="UP000190016"/>
    </source>
</evidence>
<dbReference type="EMBL" id="MBDS01000014">
    <property type="protein sequence ID" value="OPB88851.1"/>
    <property type="molecule type" value="Genomic_DNA"/>
</dbReference>
<dbReference type="RefSeq" id="WP_078721026.1">
    <property type="nucleotide sequence ID" value="NZ_JAMBNA010000004.1"/>
</dbReference>
<keyword evidence="3" id="KW-1185">Reference proteome</keyword>
<proteinExistence type="predicted"/>
<reference evidence="2 3" key="1">
    <citation type="submission" date="2016-07" db="EMBL/GenBank/DDBJ databases">
        <title>Revisiting the Taxonomy of the Elizabethkingia Genus based on Whole-Genome Sequencing, Optical Mapping, and MALDI-TOF.</title>
        <authorList>
            <person name="Nicholson A.C."/>
        </authorList>
    </citation>
    <scope>NUCLEOTIDE SEQUENCE [LARGE SCALE GENOMIC DNA]</scope>
    <source>
        <strain evidence="2 3">C1558</strain>
    </source>
</reference>
<accession>A0ABX3N9Y4</accession>
<feature type="coiled-coil region" evidence="1">
    <location>
        <begin position="38"/>
        <end position="68"/>
    </location>
</feature>
<protein>
    <submittedName>
        <fullName evidence="2">Uncharacterized protein</fullName>
    </submittedName>
</protein>
<name>A0ABX3N9Y4_9FLAO</name>
<keyword evidence="1" id="KW-0175">Coiled coil</keyword>
<evidence type="ECO:0000313" key="2">
    <source>
        <dbReference type="EMBL" id="OPB88851.1"/>
    </source>
</evidence>
<evidence type="ECO:0000256" key="1">
    <source>
        <dbReference type="SAM" id="Coils"/>
    </source>
</evidence>
<sequence>MRSTLNYHRKRAGVNRQRSIIQGNTSQLSALFYIRNANTVLRKDLTDILEALKELENLNKQAKVILNLYCSTEVDRQCEDTLARISHNLAYVEEQIFYIKENIVEKNRLNSYIFWQQNQYFIEKITIDYKHIETLGFQILPKEEKLYWRINICDIQNEFFTLIIALINVCMGELKYIEEQTPARISNTTANIMHNIPVNYTLEQAKKYEKEYLKALLIYKTEFNKKRNLWDRLLDILAGGTHQSPKEHVMLDRWINGNDER</sequence>
<dbReference type="Proteomes" id="UP000190016">
    <property type="component" value="Unassembled WGS sequence"/>
</dbReference>
<organism evidence="2 3">
    <name type="scientific">Elizabethkingia ursingii</name>
    <dbReference type="NCBI Taxonomy" id="1756150"/>
    <lineage>
        <taxon>Bacteria</taxon>
        <taxon>Pseudomonadati</taxon>
        <taxon>Bacteroidota</taxon>
        <taxon>Flavobacteriia</taxon>
        <taxon>Flavobacteriales</taxon>
        <taxon>Weeksellaceae</taxon>
        <taxon>Elizabethkingia</taxon>
    </lineage>
</organism>
<comment type="caution">
    <text evidence="2">The sequence shown here is derived from an EMBL/GenBank/DDBJ whole genome shotgun (WGS) entry which is preliminary data.</text>
</comment>
<gene>
    <name evidence="2" type="ORF">BB021_05615</name>
</gene>